<evidence type="ECO:0000313" key="2">
    <source>
        <dbReference type="EMBL" id="TDM14617.1"/>
    </source>
</evidence>
<dbReference type="InterPro" id="IPR016181">
    <property type="entry name" value="Acyl_CoA_acyltransferase"/>
</dbReference>
<feature type="domain" description="N-acetyltransferase" evidence="1">
    <location>
        <begin position="16"/>
        <end position="141"/>
    </location>
</feature>
<evidence type="ECO:0000313" key="3">
    <source>
        <dbReference type="Proteomes" id="UP000294843"/>
    </source>
</evidence>
<keyword evidence="3" id="KW-1185">Reference proteome</keyword>
<organism evidence="2 3">
    <name type="scientific">Macrococcus bovicus</name>
    <dbReference type="NCBI Taxonomy" id="69968"/>
    <lineage>
        <taxon>Bacteria</taxon>
        <taxon>Bacillati</taxon>
        <taxon>Bacillota</taxon>
        <taxon>Bacilli</taxon>
        <taxon>Bacillales</taxon>
        <taxon>Staphylococcaceae</taxon>
        <taxon>Macrococcus</taxon>
    </lineage>
</organism>
<comment type="caution">
    <text evidence="2">The sequence shown here is derived from an EMBL/GenBank/DDBJ whole genome shotgun (WGS) entry which is preliminary data.</text>
</comment>
<keyword evidence="2" id="KW-0808">Transferase</keyword>
<name>A0A4R6C0Q3_9STAP</name>
<dbReference type="InterPro" id="IPR000182">
    <property type="entry name" value="GNAT_dom"/>
</dbReference>
<dbReference type="AlphaFoldDB" id="A0A4R6C0Q3"/>
<proteinExistence type="predicted"/>
<dbReference type="GO" id="GO:0016747">
    <property type="term" value="F:acyltransferase activity, transferring groups other than amino-acyl groups"/>
    <property type="evidence" value="ECO:0007669"/>
    <property type="project" value="InterPro"/>
</dbReference>
<dbReference type="Gene3D" id="3.40.630.30">
    <property type="match status" value="1"/>
</dbReference>
<protein>
    <submittedName>
        <fullName evidence="2">GNAT family N-acetyltransferase</fullName>
    </submittedName>
</protein>
<dbReference type="PROSITE" id="PS51186">
    <property type="entry name" value="GNAT"/>
    <property type="match status" value="1"/>
</dbReference>
<dbReference type="CDD" id="cd04301">
    <property type="entry name" value="NAT_SF"/>
    <property type="match status" value="1"/>
</dbReference>
<dbReference type="SUPFAM" id="SSF55729">
    <property type="entry name" value="Acyl-CoA N-acyltransferases (Nat)"/>
    <property type="match status" value="1"/>
</dbReference>
<dbReference type="OrthoDB" id="1706389at2"/>
<evidence type="ECO:0000259" key="1">
    <source>
        <dbReference type="PROSITE" id="PS51186"/>
    </source>
</evidence>
<accession>A0A4R6C0Q3</accession>
<sequence length="141" mass="16529">MIIHMNDDHPLLKEIAYLHEAIPAGYKDWQPTDLDYLLREESLKLLMQHEGDQILAVVEEELVAFIWYKMTDHTHIKSLWVDPRRRGQGYASRLKNEVKRMSEAQGMAYIKGTVHPANRVMVALNKKLGYNWVGKEMRLEL</sequence>
<gene>
    <name evidence="2" type="ORF">ERX55_04165</name>
</gene>
<dbReference type="Pfam" id="PF00583">
    <property type="entry name" value="Acetyltransf_1"/>
    <property type="match status" value="1"/>
</dbReference>
<dbReference type="EMBL" id="SCWF01000003">
    <property type="protein sequence ID" value="TDM14617.1"/>
    <property type="molecule type" value="Genomic_DNA"/>
</dbReference>
<dbReference type="Proteomes" id="UP000294843">
    <property type="component" value="Unassembled WGS sequence"/>
</dbReference>
<reference evidence="2 3" key="1">
    <citation type="submission" date="2019-01" db="EMBL/GenBank/DDBJ databases">
        <title>Draft genome sequences of the type strains of six Macrococcus species.</title>
        <authorList>
            <person name="Mazhar S."/>
            <person name="Altermann E."/>
            <person name="Hill C."/>
            <person name="Mcauliffe O."/>
        </authorList>
    </citation>
    <scope>NUCLEOTIDE SEQUENCE [LARGE SCALE GENOMIC DNA]</scope>
    <source>
        <strain evidence="2 3">ATCC 51825</strain>
    </source>
</reference>